<protein>
    <submittedName>
        <fullName evidence="2">Uncharacterized protein</fullName>
    </submittedName>
</protein>
<evidence type="ECO:0000313" key="2">
    <source>
        <dbReference type="EMBL" id="RZB12920.1"/>
    </source>
</evidence>
<dbReference type="EMBL" id="QOHL01000004">
    <property type="protein sequence ID" value="RZB12920.1"/>
    <property type="molecule type" value="Genomic_DNA"/>
</dbReference>
<organism evidence="2 3">
    <name type="scientific">Ehrlichia minasensis</name>
    <dbReference type="NCBI Taxonomy" id="1242993"/>
    <lineage>
        <taxon>Bacteria</taxon>
        <taxon>Pseudomonadati</taxon>
        <taxon>Pseudomonadota</taxon>
        <taxon>Alphaproteobacteria</taxon>
        <taxon>Rickettsiales</taxon>
        <taxon>Anaplasmataceae</taxon>
        <taxon>Ehrlichia</taxon>
    </lineage>
</organism>
<feature type="transmembrane region" description="Helical" evidence="1">
    <location>
        <begin position="12"/>
        <end position="28"/>
    </location>
</feature>
<keyword evidence="1" id="KW-0472">Membrane</keyword>
<proteinExistence type="predicted"/>
<keyword evidence="1" id="KW-0812">Transmembrane</keyword>
<dbReference type="Proteomes" id="UP000293377">
    <property type="component" value="Unassembled WGS sequence"/>
</dbReference>
<keyword evidence="3" id="KW-1185">Reference proteome</keyword>
<keyword evidence="1" id="KW-1133">Transmembrane helix</keyword>
<evidence type="ECO:0000256" key="1">
    <source>
        <dbReference type="SAM" id="Phobius"/>
    </source>
</evidence>
<reference evidence="2 3" key="1">
    <citation type="submission" date="2018-06" db="EMBL/GenBank/DDBJ databases">
        <title>Complete Genome Sequence of Ehrlichia minasensis Isolated From Cattle.</title>
        <authorList>
            <person name="Aguiar D.M."/>
            <person name="Araujo J.P.A.Jr."/>
            <person name="Nakazato L."/>
            <person name="Bard E."/>
            <person name="Cabezas-Cruz A."/>
        </authorList>
    </citation>
    <scope>NUCLEOTIDE SEQUENCE [LARGE SCALE GENOMIC DNA]</scope>
    <source>
        <strain evidence="2 3">B11</strain>
    </source>
</reference>
<name>A0A4Q6I6I6_9RICK</name>
<accession>A0A4Q6I6I6</accession>
<dbReference type="AlphaFoldDB" id="A0A4Q6I6I6"/>
<sequence>MKSIVEISEKYMYDVVVFMNFLYLYLLSDCLHLQHVINYIEVKSVICIVEFILYSNMNCTA</sequence>
<gene>
    <name evidence="2" type="ORF">DRF75_01445</name>
</gene>
<evidence type="ECO:0000313" key="3">
    <source>
        <dbReference type="Proteomes" id="UP000293377"/>
    </source>
</evidence>
<comment type="caution">
    <text evidence="2">The sequence shown here is derived from an EMBL/GenBank/DDBJ whole genome shotgun (WGS) entry which is preliminary data.</text>
</comment>